<feature type="transmembrane region" description="Helical" evidence="1">
    <location>
        <begin position="580"/>
        <end position="599"/>
    </location>
</feature>
<evidence type="ECO:0000313" key="2">
    <source>
        <dbReference type="EMBL" id="NCJ08395.1"/>
    </source>
</evidence>
<protein>
    <recommendedName>
        <fullName evidence="4">Cellulose-binding domain protein</fullName>
    </recommendedName>
</protein>
<evidence type="ECO:0008006" key="4">
    <source>
        <dbReference type="Google" id="ProtNLM"/>
    </source>
</evidence>
<comment type="caution">
    <text evidence="2">The sequence shown here is derived from an EMBL/GenBank/DDBJ whole genome shotgun (WGS) entry which is preliminary data.</text>
</comment>
<evidence type="ECO:0000313" key="3">
    <source>
        <dbReference type="Proteomes" id="UP000607397"/>
    </source>
</evidence>
<keyword evidence="1" id="KW-0812">Transmembrane</keyword>
<reference evidence="2" key="1">
    <citation type="submission" date="2019-12" db="EMBL/GenBank/DDBJ databases">
        <title>High-Quality draft genome sequences of three cyanobacteria isolated from the limestone walls of the Old Cathedral of Coimbra.</title>
        <authorList>
            <person name="Tiago I."/>
            <person name="Soares F."/>
            <person name="Portugal A."/>
        </authorList>
    </citation>
    <scope>NUCLEOTIDE SEQUENCE [LARGE SCALE GENOMIC DNA]</scope>
    <source>
        <strain evidence="2">C</strain>
    </source>
</reference>
<proteinExistence type="predicted"/>
<keyword evidence="1" id="KW-0472">Membrane</keyword>
<keyword evidence="1" id="KW-1133">Transmembrane helix</keyword>
<organism evidence="2 3">
    <name type="scientific">Petrachloros mirabilis ULC683</name>
    <dbReference type="NCBI Taxonomy" id="2781853"/>
    <lineage>
        <taxon>Bacteria</taxon>
        <taxon>Bacillati</taxon>
        <taxon>Cyanobacteriota</taxon>
        <taxon>Cyanophyceae</taxon>
        <taxon>Synechococcales</taxon>
        <taxon>Petrachlorosaceae</taxon>
        <taxon>Petrachloros</taxon>
        <taxon>Petrachloros mirabilis</taxon>
    </lineage>
</organism>
<dbReference type="AlphaFoldDB" id="A0A8K2A9N9"/>
<accession>A0A8K2A9N9</accession>
<evidence type="ECO:0000256" key="1">
    <source>
        <dbReference type="SAM" id="Phobius"/>
    </source>
</evidence>
<name>A0A8K2A9N9_9CYAN</name>
<dbReference type="Proteomes" id="UP000607397">
    <property type="component" value="Unassembled WGS sequence"/>
</dbReference>
<dbReference type="EMBL" id="WVIC01000051">
    <property type="protein sequence ID" value="NCJ08395.1"/>
    <property type="molecule type" value="Genomic_DNA"/>
</dbReference>
<dbReference type="RefSeq" id="WP_161826869.1">
    <property type="nucleotide sequence ID" value="NZ_WVIC01000051.1"/>
</dbReference>
<keyword evidence="3" id="KW-1185">Reference proteome</keyword>
<sequence length="605" mass="68909">MVRIPQQRPAVTRCQHRRLVLSWRASTRRWIWGGLLGILLVTTLSALPWIQGSIAQPTRAPVGMNLGGVVSYSTAWPFTDAFKMSHPWYSQRRGAGFNQGEPIQLTETGWVAALRPEHTVDTVIFNGQHGRYPAGQYTLLYEGEGQIQATLNTATVVSQQPGRMVLNVVPQSNGLWFKLARVNPQNPIRNIRLILPGFEQTYARQTFHPLFLERLRPFSHTIRFMNWLRTNNSELVNWSQRSTLEMPTQGNSQGVALEYMIELANTLKANPWFTMPHQASDAYVRQFAQLVRDRLDPSLKVHVEYSNEVWNNIFSQSRYAQEQGLAMGLSNDPMEARLRFYAQRSVEVFKIWESVFGGTDRLVRILAGQSANPWTGRQILEWRDAYKQADAYAIAPYFGSSLEKLEPQAQLQMPINAAMDILDQEVSELGQTLRTNYSWVRDLGLDLIAYEGGQHLVSGRFGEREPQMRERYLQVNRHPRMRQIYFKYLQQWQQAGGGLFCHFADIYWPGRHGFWGALEYQDQDLQTAPKYLGLLDFVRSTQAQEAPTDVPTNANDGAEDLASTPEISIQPLSIGSNTPALISLITGVSVGTLLITLWVKQRRNV</sequence>
<gene>
    <name evidence="2" type="ORF">GS597_18155</name>
</gene>
<feature type="transmembrane region" description="Helical" evidence="1">
    <location>
        <begin position="30"/>
        <end position="50"/>
    </location>
</feature>